<dbReference type="Proteomes" id="UP000187406">
    <property type="component" value="Unassembled WGS sequence"/>
</dbReference>
<proteinExistence type="predicted"/>
<dbReference type="STRING" id="3775.A0A1Q3BUW1"/>
<keyword evidence="2" id="KW-1185">Reference proteome</keyword>
<dbReference type="AlphaFoldDB" id="A0A1Q3BUW1"/>
<gene>
    <name evidence="1" type="ORF">CFOL_v3_15236</name>
</gene>
<evidence type="ECO:0000313" key="1">
    <source>
        <dbReference type="EMBL" id="GAV71746.1"/>
    </source>
</evidence>
<reference evidence="2" key="1">
    <citation type="submission" date="2016-04" db="EMBL/GenBank/DDBJ databases">
        <title>Cephalotus genome sequencing.</title>
        <authorList>
            <person name="Fukushima K."/>
            <person name="Hasebe M."/>
            <person name="Fang X."/>
        </authorList>
    </citation>
    <scope>NUCLEOTIDE SEQUENCE [LARGE SCALE GENOMIC DNA]</scope>
    <source>
        <strain evidence="2">cv. St1</strain>
    </source>
</reference>
<dbReference type="InParanoid" id="A0A1Q3BUW1"/>
<evidence type="ECO:0000313" key="2">
    <source>
        <dbReference type="Proteomes" id="UP000187406"/>
    </source>
</evidence>
<name>A0A1Q3BUW1_CEPFO</name>
<protein>
    <recommendedName>
        <fullName evidence="3">Exo_endo_phos domain-containing protein</fullName>
    </recommendedName>
</protein>
<dbReference type="EMBL" id="BDDD01000937">
    <property type="protein sequence ID" value="GAV71746.1"/>
    <property type="molecule type" value="Genomic_DNA"/>
</dbReference>
<dbReference type="OrthoDB" id="1215883at2759"/>
<sequence length="249" mass="28591">MFIQSYAHFHNPGVSDHSPVSVALAAPLSKDSKPFKFLNFWTNDCRFLGLVRRVWEQIVVGNPLESVLSKLRNLKKELKCTFRKSNPSSLKEAIRRELEVIQSKQLQCPLDPDLFQQEKHCIGRLQKVATEEESFLRQKSRINWLKLGDSNNKFFHRAVIALHHRNHIDRLQHLDGRWACNQEEVRTLAVEHFKGFLGQKSPIPSVNNLDYTKKLTVGQKATMGRSITDEEIKGAFWALNPDKAPGPKS</sequence>
<evidence type="ECO:0008006" key="3">
    <source>
        <dbReference type="Google" id="ProtNLM"/>
    </source>
</evidence>
<organism evidence="1 2">
    <name type="scientific">Cephalotus follicularis</name>
    <name type="common">Albany pitcher plant</name>
    <dbReference type="NCBI Taxonomy" id="3775"/>
    <lineage>
        <taxon>Eukaryota</taxon>
        <taxon>Viridiplantae</taxon>
        <taxon>Streptophyta</taxon>
        <taxon>Embryophyta</taxon>
        <taxon>Tracheophyta</taxon>
        <taxon>Spermatophyta</taxon>
        <taxon>Magnoliopsida</taxon>
        <taxon>eudicotyledons</taxon>
        <taxon>Gunneridae</taxon>
        <taxon>Pentapetalae</taxon>
        <taxon>rosids</taxon>
        <taxon>fabids</taxon>
        <taxon>Oxalidales</taxon>
        <taxon>Cephalotaceae</taxon>
        <taxon>Cephalotus</taxon>
    </lineage>
</organism>
<comment type="caution">
    <text evidence="1">The sequence shown here is derived from an EMBL/GenBank/DDBJ whole genome shotgun (WGS) entry which is preliminary data.</text>
</comment>
<accession>A0A1Q3BUW1</accession>